<dbReference type="EMBL" id="JAKWFO010000005">
    <property type="protein sequence ID" value="KAI9636704.1"/>
    <property type="molecule type" value="Genomic_DNA"/>
</dbReference>
<keyword evidence="2" id="KW-1185">Reference proteome</keyword>
<comment type="caution">
    <text evidence="1">The sequence shown here is derived from an EMBL/GenBank/DDBJ whole genome shotgun (WGS) entry which is preliminary data.</text>
</comment>
<proteinExistence type="predicted"/>
<dbReference type="Proteomes" id="UP001164286">
    <property type="component" value="Unassembled WGS sequence"/>
</dbReference>
<protein>
    <submittedName>
        <fullName evidence="1">Uncharacterized protein</fullName>
    </submittedName>
</protein>
<name>A0AA38LWI6_9TREE</name>
<gene>
    <name evidence="1" type="ORF">MKK02DRAFT_33838</name>
</gene>
<evidence type="ECO:0000313" key="1">
    <source>
        <dbReference type="EMBL" id="KAI9636704.1"/>
    </source>
</evidence>
<dbReference type="RefSeq" id="XP_052946481.1">
    <property type="nucleotide sequence ID" value="XM_053088796.1"/>
</dbReference>
<sequence length="269" mass="29043">MATPTDNITHWDYERGAVHNLPTPAEIRKRLEAEPGSTMRSESLEDCVNPIHHHYSPTSGVYEASGKTATLDDAPWGLLCKVIDVPWKGTTVISLDTPLTLVFGAPMKTSLQDQDVTVMSTKRSDAADGTKSEVETFATFRVKEATAHIHTTSGTFYGRCSELGPVRGIAENLSGPPAEETETVYKITGHYLDSKGVPDVPATLTFLYPSHSRFSLKDGRMLFAGVGLAYKDGRVGRDTLFLRDGSGVISALASQAAEEIQDAVAIGQD</sequence>
<evidence type="ECO:0000313" key="2">
    <source>
        <dbReference type="Proteomes" id="UP001164286"/>
    </source>
</evidence>
<organism evidence="1 2">
    <name type="scientific">Dioszegia hungarica</name>
    <dbReference type="NCBI Taxonomy" id="4972"/>
    <lineage>
        <taxon>Eukaryota</taxon>
        <taxon>Fungi</taxon>
        <taxon>Dikarya</taxon>
        <taxon>Basidiomycota</taxon>
        <taxon>Agaricomycotina</taxon>
        <taxon>Tremellomycetes</taxon>
        <taxon>Tremellales</taxon>
        <taxon>Bulleribasidiaceae</taxon>
        <taxon>Dioszegia</taxon>
    </lineage>
</organism>
<accession>A0AA38LWI6</accession>
<dbReference type="GeneID" id="77728001"/>
<dbReference type="AlphaFoldDB" id="A0AA38LWI6"/>
<reference evidence="1" key="1">
    <citation type="journal article" date="2022" name="G3 (Bethesda)">
        <title>High quality genome of the basidiomycete yeast Dioszegia hungarica PDD-24b-2 isolated from cloud water.</title>
        <authorList>
            <person name="Jarrige D."/>
            <person name="Haridas S."/>
            <person name="Bleykasten-Grosshans C."/>
            <person name="Joly M."/>
            <person name="Nadalig T."/>
            <person name="Sancelme M."/>
            <person name="Vuilleumier S."/>
            <person name="Grigoriev I.V."/>
            <person name="Amato P."/>
            <person name="Bringel F."/>
        </authorList>
    </citation>
    <scope>NUCLEOTIDE SEQUENCE</scope>
    <source>
        <strain evidence="1">PDD-24b-2</strain>
    </source>
</reference>